<gene>
    <name evidence="2" type="ORF">PIBRA_LOCUS7296</name>
</gene>
<dbReference type="PANTHER" id="PTHR33327:SF3">
    <property type="entry name" value="RNA-DIRECTED DNA POLYMERASE"/>
    <property type="match status" value="1"/>
</dbReference>
<comment type="caution">
    <text evidence="2">The sequence shown here is derived from an EMBL/GenBank/DDBJ whole genome shotgun (WGS) entry which is preliminary data.</text>
</comment>
<dbReference type="Proteomes" id="UP001152562">
    <property type="component" value="Unassembled WGS sequence"/>
</dbReference>
<sequence length="141" mass="15978">MELGTQKPSQLLRRMKELGRNAQTSEQNLRNLWISRLPTAVRIVLTVSHDQNLENLARIADKIMENIAVGEVAAVSSSTSGSEPMIEIMSQMRKLNLEVASLREEVQEHRRSVFRGRGRGRGFSRHRSTGRSRSRKPGDEN</sequence>
<evidence type="ECO:0000313" key="2">
    <source>
        <dbReference type="EMBL" id="CAH4030672.1"/>
    </source>
</evidence>
<evidence type="ECO:0000313" key="3">
    <source>
        <dbReference type="Proteomes" id="UP001152562"/>
    </source>
</evidence>
<name>A0A9P0TKZ7_PIEBR</name>
<accession>A0A9P0TKZ7</accession>
<dbReference type="PANTHER" id="PTHR33327">
    <property type="entry name" value="ENDONUCLEASE"/>
    <property type="match status" value="1"/>
</dbReference>
<protein>
    <submittedName>
        <fullName evidence="2">Uncharacterized protein</fullName>
    </submittedName>
</protein>
<dbReference type="AlphaFoldDB" id="A0A9P0TKZ7"/>
<feature type="compositionally biased region" description="Basic residues" evidence="1">
    <location>
        <begin position="112"/>
        <end position="135"/>
    </location>
</feature>
<keyword evidence="3" id="KW-1185">Reference proteome</keyword>
<dbReference type="EMBL" id="CALOZG010000010">
    <property type="protein sequence ID" value="CAH4030672.1"/>
    <property type="molecule type" value="Genomic_DNA"/>
</dbReference>
<evidence type="ECO:0000256" key="1">
    <source>
        <dbReference type="SAM" id="MobiDB-lite"/>
    </source>
</evidence>
<feature type="region of interest" description="Disordered" evidence="1">
    <location>
        <begin position="108"/>
        <end position="141"/>
    </location>
</feature>
<organism evidence="2 3">
    <name type="scientific">Pieris brassicae</name>
    <name type="common">White butterfly</name>
    <name type="synonym">Large white butterfly</name>
    <dbReference type="NCBI Taxonomy" id="7116"/>
    <lineage>
        <taxon>Eukaryota</taxon>
        <taxon>Metazoa</taxon>
        <taxon>Ecdysozoa</taxon>
        <taxon>Arthropoda</taxon>
        <taxon>Hexapoda</taxon>
        <taxon>Insecta</taxon>
        <taxon>Pterygota</taxon>
        <taxon>Neoptera</taxon>
        <taxon>Endopterygota</taxon>
        <taxon>Lepidoptera</taxon>
        <taxon>Glossata</taxon>
        <taxon>Ditrysia</taxon>
        <taxon>Papilionoidea</taxon>
        <taxon>Pieridae</taxon>
        <taxon>Pierinae</taxon>
        <taxon>Pieris</taxon>
    </lineage>
</organism>
<reference evidence="2" key="1">
    <citation type="submission" date="2022-05" db="EMBL/GenBank/DDBJ databases">
        <authorList>
            <person name="Okamura Y."/>
        </authorList>
    </citation>
    <scope>NUCLEOTIDE SEQUENCE</scope>
</reference>
<proteinExistence type="predicted"/>